<name>A0ACB1AMH9_MELEN</name>
<protein>
    <submittedName>
        <fullName evidence="1">Uncharacterized protein</fullName>
    </submittedName>
</protein>
<gene>
    <name evidence="1" type="ORF">MENTE1834_LOCUS40405</name>
</gene>
<organism evidence="1 2">
    <name type="scientific">Meloidogyne enterolobii</name>
    <name type="common">Root-knot nematode worm</name>
    <name type="synonym">Meloidogyne mayaguensis</name>
    <dbReference type="NCBI Taxonomy" id="390850"/>
    <lineage>
        <taxon>Eukaryota</taxon>
        <taxon>Metazoa</taxon>
        <taxon>Ecdysozoa</taxon>
        <taxon>Nematoda</taxon>
        <taxon>Chromadorea</taxon>
        <taxon>Rhabditida</taxon>
        <taxon>Tylenchina</taxon>
        <taxon>Tylenchomorpha</taxon>
        <taxon>Tylenchoidea</taxon>
        <taxon>Meloidogynidae</taxon>
        <taxon>Meloidogyninae</taxon>
        <taxon>Meloidogyne</taxon>
    </lineage>
</organism>
<reference evidence="1" key="1">
    <citation type="submission" date="2023-11" db="EMBL/GenBank/DDBJ databases">
        <authorList>
            <person name="Poullet M."/>
        </authorList>
    </citation>
    <scope>NUCLEOTIDE SEQUENCE</scope>
    <source>
        <strain evidence="1">E1834</strain>
    </source>
</reference>
<keyword evidence="2" id="KW-1185">Reference proteome</keyword>
<evidence type="ECO:0000313" key="1">
    <source>
        <dbReference type="EMBL" id="CAK5093581.1"/>
    </source>
</evidence>
<dbReference type="EMBL" id="CAVMJV010000095">
    <property type="protein sequence ID" value="CAK5093581.1"/>
    <property type="molecule type" value="Genomic_DNA"/>
</dbReference>
<sequence>MEANGCDKESEFQIKQDELRVKMFKDGKTQYRCTVPTEQAKGILNTTENR</sequence>
<dbReference type="Proteomes" id="UP001497535">
    <property type="component" value="Unassembled WGS sequence"/>
</dbReference>
<proteinExistence type="predicted"/>
<evidence type="ECO:0000313" key="2">
    <source>
        <dbReference type="Proteomes" id="UP001497535"/>
    </source>
</evidence>
<comment type="caution">
    <text evidence="1">The sequence shown here is derived from an EMBL/GenBank/DDBJ whole genome shotgun (WGS) entry which is preliminary data.</text>
</comment>
<accession>A0ACB1AMH9</accession>